<dbReference type="InterPro" id="IPR050091">
    <property type="entry name" value="PKS_NRPS_Biosynth_Enz"/>
</dbReference>
<evidence type="ECO:0000259" key="5">
    <source>
        <dbReference type="PROSITE" id="PS52004"/>
    </source>
</evidence>
<sequence>MAADDAWCPRGAEDLGVASSVGGLWARNAASRPSSRCVAEYSSAAGAEAGRLSWGEFDAAALAQCRNAARASAAVGAGAFAGPDPPPTLAFLPNFHVIGFVLNFVLPAFLGAPCATHAECESSPLSLALLLDAAAALGPATVDTVPALLEDLARRPDLAAAARPFVGPAVAYGGAPLAPWAAAKLRAAGVRAFSQYGATEHGGPLLVGAAGDALGAMRGTGGCDLVLDADGYRSPDVLEGELQGSKRLVVLGCAYVTPGYLGAPAPSPPFEAERRTGDVFRRVESAGGAAFAYVCRRDDLLVLSSGELANPLPLEARLAAELPPDVRACVIGQGRTSPVVVVSKRVPRAALARACAAANRAAESYARVAPDRAVFLDDGEPWPTNAKGVVVRGALEAAARDRADALDEVHVVGDGDDDDASSDDAAPGPDLRGAILDEVEALTGHRLGADAPLLGARGLSSSGVFALSRPRVARLRARARSPAPSRAAARRGRPPPSSARAVGRRGRRGRGALLRRRRGGAAVVAPPPRWGAAPGAVPLARWAAPPPDARRLRAAAYGTFFADASTLFAFDGGAGLGLGPAEARVADPQTFLVLEAGGQVLEASGALAGGEKRVGVFTAFMGGDAASLRGPVAVPVGAVNSPYELSGCGASTVGARLSYAFALTGPAAAVDTACSSSLAAARMALQEIRDGACAFAALVAPNLMLDGRYPHAGLAIIGMLSPRGRCHALDDRADGFLRCEGSAAFALVPDGDASSTAPPAVLGLGLGHNGHAASFLAPNGAAQRRCVDAARRDAGPGGAYASLELHGTGTALGDPVEIGGLAAAGESGALALSGVKATLGHAESCAGCAGLGDALLAAARGEWRPQYELARLHGASFAASDAGPQLARRRRRRDRPERPRRRLLLRLVRRPRARGAPAGPGPGARARARAAPPSRGAPSRAVPCRDWCAQKRRWVAAQGARGAAPAAPAARRRGRARRAPDAPAASPRSSRALARALPSQARALRAFAEALAASGPAGDRVAVALGARAVLEPVRAAAVFAPGARARRRSSL</sequence>
<feature type="region of interest" description="Disordered" evidence="4">
    <location>
        <begin position="959"/>
        <end position="993"/>
    </location>
</feature>
<dbReference type="Proteomes" id="UP001363151">
    <property type="component" value="Unassembled WGS sequence"/>
</dbReference>
<evidence type="ECO:0000256" key="2">
    <source>
        <dbReference type="ARBA" id="ARBA00022553"/>
    </source>
</evidence>
<dbReference type="Pfam" id="PF00501">
    <property type="entry name" value="AMP-binding"/>
    <property type="match status" value="1"/>
</dbReference>
<evidence type="ECO:0000313" key="7">
    <source>
        <dbReference type="Proteomes" id="UP001363151"/>
    </source>
</evidence>
<dbReference type="Gene3D" id="3.40.50.12780">
    <property type="entry name" value="N-terminal domain of ligase-like"/>
    <property type="match status" value="1"/>
</dbReference>
<dbReference type="Pfam" id="PF23562">
    <property type="entry name" value="AMP-binding_C_3"/>
    <property type="match status" value="1"/>
</dbReference>
<dbReference type="Gene3D" id="3.40.47.10">
    <property type="match status" value="1"/>
</dbReference>
<feature type="compositionally biased region" description="Low complexity" evidence="4">
    <location>
        <begin position="959"/>
        <end position="969"/>
    </location>
</feature>
<dbReference type="InterPro" id="IPR042099">
    <property type="entry name" value="ANL_N_sf"/>
</dbReference>
<dbReference type="InterPro" id="IPR014030">
    <property type="entry name" value="Ketoacyl_synth_N"/>
</dbReference>
<evidence type="ECO:0000313" key="6">
    <source>
        <dbReference type="EMBL" id="KAK7242776.1"/>
    </source>
</evidence>
<feature type="region of interest" description="Disordered" evidence="4">
    <location>
        <begin position="476"/>
        <end position="511"/>
    </location>
</feature>
<dbReference type="PANTHER" id="PTHR43775:SF37">
    <property type="entry name" value="SI:DKEY-61P9.11"/>
    <property type="match status" value="1"/>
</dbReference>
<feature type="region of interest" description="Disordered" evidence="4">
    <location>
        <begin position="411"/>
        <end position="431"/>
    </location>
</feature>
<reference evidence="6 7" key="1">
    <citation type="submission" date="2024-03" db="EMBL/GenBank/DDBJ databases">
        <title>Aureococcus anophagefferens CCMP1851 and Kratosvirus quantuckense: Draft genome of a second virus-susceptible host strain in the model system.</title>
        <authorList>
            <person name="Chase E."/>
            <person name="Truchon A.R."/>
            <person name="Schepens W."/>
            <person name="Wilhelm S.W."/>
        </authorList>
    </citation>
    <scope>NUCLEOTIDE SEQUENCE [LARGE SCALE GENOMIC DNA]</scope>
    <source>
        <strain evidence="6 7">CCMP1851</strain>
    </source>
</reference>
<gene>
    <name evidence="6" type="ORF">SO694_00015158</name>
</gene>
<comment type="caution">
    <text evidence="6">The sequence shown here is derived from an EMBL/GenBank/DDBJ whole genome shotgun (WGS) entry which is preliminary data.</text>
</comment>
<name>A0ABR1G2V2_AURAN</name>
<dbReference type="InterPro" id="IPR014031">
    <property type="entry name" value="Ketoacyl_synth_C"/>
</dbReference>
<proteinExistence type="inferred from homology"/>
<dbReference type="SUPFAM" id="SSF56801">
    <property type="entry name" value="Acetyl-CoA synthetase-like"/>
    <property type="match status" value="1"/>
</dbReference>
<comment type="similarity">
    <text evidence="3">Belongs to the thiolase-like superfamily. Beta-ketoacyl-ACP synthases family.</text>
</comment>
<dbReference type="InterPro" id="IPR016039">
    <property type="entry name" value="Thiolase-like"/>
</dbReference>
<evidence type="ECO:0000256" key="1">
    <source>
        <dbReference type="ARBA" id="ARBA00022450"/>
    </source>
</evidence>
<feature type="domain" description="Ketosynthase family 3 (KS3)" evidence="5">
    <location>
        <begin position="483"/>
        <end position="888"/>
    </location>
</feature>
<dbReference type="PANTHER" id="PTHR43775">
    <property type="entry name" value="FATTY ACID SYNTHASE"/>
    <property type="match status" value="1"/>
</dbReference>
<feature type="compositionally biased region" description="Basic residues" evidence="4">
    <location>
        <begin position="502"/>
        <end position="511"/>
    </location>
</feature>
<feature type="compositionally biased region" description="Basic residues" evidence="4">
    <location>
        <begin position="887"/>
        <end position="913"/>
    </location>
</feature>
<dbReference type="SUPFAM" id="SSF53901">
    <property type="entry name" value="Thiolase-like"/>
    <property type="match status" value="1"/>
</dbReference>
<keyword evidence="3" id="KW-0808">Transferase</keyword>
<dbReference type="EMBL" id="JBBJCI010000140">
    <property type="protein sequence ID" value="KAK7242776.1"/>
    <property type="molecule type" value="Genomic_DNA"/>
</dbReference>
<accession>A0ABR1G2V2</accession>
<dbReference type="Pfam" id="PF02801">
    <property type="entry name" value="Ketoacyl-synt_C"/>
    <property type="match status" value="1"/>
</dbReference>
<protein>
    <submittedName>
        <fullName evidence="6">Phosphopantetheine binding protein</fullName>
    </submittedName>
</protein>
<dbReference type="CDD" id="cd00833">
    <property type="entry name" value="PKS"/>
    <property type="match status" value="1"/>
</dbReference>
<feature type="compositionally biased region" description="Low complexity" evidence="4">
    <location>
        <begin position="923"/>
        <end position="942"/>
    </location>
</feature>
<evidence type="ECO:0000256" key="4">
    <source>
        <dbReference type="SAM" id="MobiDB-lite"/>
    </source>
</evidence>
<keyword evidence="1" id="KW-0596">Phosphopantetheine</keyword>
<keyword evidence="7" id="KW-1185">Reference proteome</keyword>
<feature type="region of interest" description="Disordered" evidence="4">
    <location>
        <begin position="880"/>
        <end position="942"/>
    </location>
</feature>
<dbReference type="SMART" id="SM00825">
    <property type="entry name" value="PKS_KS"/>
    <property type="match status" value="1"/>
</dbReference>
<keyword evidence="2" id="KW-0597">Phosphoprotein</keyword>
<evidence type="ECO:0000256" key="3">
    <source>
        <dbReference type="RuleBase" id="RU003694"/>
    </source>
</evidence>
<dbReference type="InterPro" id="IPR000873">
    <property type="entry name" value="AMP-dep_synth/lig_dom"/>
</dbReference>
<dbReference type="PROSITE" id="PS52004">
    <property type="entry name" value="KS3_2"/>
    <property type="match status" value="1"/>
</dbReference>
<dbReference type="Pfam" id="PF00109">
    <property type="entry name" value="ketoacyl-synt"/>
    <property type="match status" value="1"/>
</dbReference>
<organism evidence="6 7">
    <name type="scientific">Aureococcus anophagefferens</name>
    <name type="common">Harmful bloom alga</name>
    <dbReference type="NCBI Taxonomy" id="44056"/>
    <lineage>
        <taxon>Eukaryota</taxon>
        <taxon>Sar</taxon>
        <taxon>Stramenopiles</taxon>
        <taxon>Ochrophyta</taxon>
        <taxon>Pelagophyceae</taxon>
        <taxon>Pelagomonadales</taxon>
        <taxon>Pelagomonadaceae</taxon>
        <taxon>Aureococcus</taxon>
    </lineage>
</organism>
<feature type="compositionally biased region" description="Low complexity" evidence="4">
    <location>
        <begin position="981"/>
        <end position="993"/>
    </location>
</feature>
<dbReference type="InterPro" id="IPR020841">
    <property type="entry name" value="PKS_Beta-ketoAc_synthase_dom"/>
</dbReference>